<comment type="caution">
    <text evidence="1">The sequence shown here is derived from an EMBL/GenBank/DDBJ whole genome shotgun (WGS) entry which is preliminary data.</text>
</comment>
<reference evidence="1" key="1">
    <citation type="journal article" date="2015" name="Nature">
        <title>Complex archaea that bridge the gap between prokaryotes and eukaryotes.</title>
        <authorList>
            <person name="Spang A."/>
            <person name="Saw J.H."/>
            <person name="Jorgensen S.L."/>
            <person name="Zaremba-Niedzwiedzka K."/>
            <person name="Martijn J."/>
            <person name="Lind A.E."/>
            <person name="van Eijk R."/>
            <person name="Schleper C."/>
            <person name="Guy L."/>
            <person name="Ettema T.J."/>
        </authorList>
    </citation>
    <scope>NUCLEOTIDE SEQUENCE</scope>
</reference>
<sequence>MEWRQERPVWCPHQDCLFQRRVQDALCGGHLLEPIPHDGDMNDHRICLHSEGRVDDFQVNNTDLGWLRWVLDALDGQSTSWLSRRGGE</sequence>
<dbReference type="EMBL" id="LAZR01010784">
    <property type="protein sequence ID" value="KKM65079.1"/>
    <property type="molecule type" value="Genomic_DNA"/>
</dbReference>
<gene>
    <name evidence="1" type="ORF">LCGC14_1494830</name>
</gene>
<evidence type="ECO:0000313" key="1">
    <source>
        <dbReference type="EMBL" id="KKM65079.1"/>
    </source>
</evidence>
<name>A0A0F9J5Q3_9ZZZZ</name>
<proteinExistence type="predicted"/>
<accession>A0A0F9J5Q3</accession>
<organism evidence="1">
    <name type="scientific">marine sediment metagenome</name>
    <dbReference type="NCBI Taxonomy" id="412755"/>
    <lineage>
        <taxon>unclassified sequences</taxon>
        <taxon>metagenomes</taxon>
        <taxon>ecological metagenomes</taxon>
    </lineage>
</organism>
<protein>
    <submittedName>
        <fullName evidence="1">Uncharacterized protein</fullName>
    </submittedName>
</protein>
<dbReference type="AlphaFoldDB" id="A0A0F9J5Q3"/>